<evidence type="ECO:0000256" key="1">
    <source>
        <dbReference type="SAM" id="MobiDB-lite"/>
    </source>
</evidence>
<feature type="non-terminal residue" evidence="2">
    <location>
        <position position="1"/>
    </location>
</feature>
<name>X6N3C2_RETFI</name>
<gene>
    <name evidence="2" type="ORF">RFI_16646</name>
</gene>
<protein>
    <submittedName>
        <fullName evidence="2">Uncharacterized protein</fullName>
    </submittedName>
</protein>
<feature type="region of interest" description="Disordered" evidence="1">
    <location>
        <begin position="80"/>
        <end position="107"/>
    </location>
</feature>
<sequence>NIPVHTVNEPLQHKDLNKILESYRDAKYLEAHQQIRLKNVQFRFKSKAVKKKKKISKQWELVLNDPKFLKVVSSIRKTKCAPDSSSSLSPTPTPNPTPPPPSPPPLLLSSITTTTTTTITTMIMTSTPTQTLHLPQINSPTLTGNYDGEEKDAIQKPSPLDWAIFHFEQVRRGVKRMAVESTSSAIAC</sequence>
<proteinExistence type="predicted"/>
<organism evidence="2 3">
    <name type="scientific">Reticulomyxa filosa</name>
    <dbReference type="NCBI Taxonomy" id="46433"/>
    <lineage>
        <taxon>Eukaryota</taxon>
        <taxon>Sar</taxon>
        <taxon>Rhizaria</taxon>
        <taxon>Retaria</taxon>
        <taxon>Foraminifera</taxon>
        <taxon>Monothalamids</taxon>
        <taxon>Reticulomyxidae</taxon>
        <taxon>Reticulomyxa</taxon>
    </lineage>
</organism>
<evidence type="ECO:0000313" key="3">
    <source>
        <dbReference type="Proteomes" id="UP000023152"/>
    </source>
</evidence>
<dbReference type="AlphaFoldDB" id="X6N3C2"/>
<evidence type="ECO:0000313" key="2">
    <source>
        <dbReference type="EMBL" id="ETO20571.1"/>
    </source>
</evidence>
<accession>X6N3C2</accession>
<keyword evidence="3" id="KW-1185">Reference proteome</keyword>
<dbReference type="Proteomes" id="UP000023152">
    <property type="component" value="Unassembled WGS sequence"/>
</dbReference>
<feature type="compositionally biased region" description="Pro residues" evidence="1">
    <location>
        <begin position="91"/>
        <end position="106"/>
    </location>
</feature>
<comment type="caution">
    <text evidence="2">The sequence shown here is derived from an EMBL/GenBank/DDBJ whole genome shotgun (WGS) entry which is preliminary data.</text>
</comment>
<reference evidence="2 3" key="1">
    <citation type="journal article" date="2013" name="Curr. Biol.">
        <title>The Genome of the Foraminiferan Reticulomyxa filosa.</title>
        <authorList>
            <person name="Glockner G."/>
            <person name="Hulsmann N."/>
            <person name="Schleicher M."/>
            <person name="Noegel A.A."/>
            <person name="Eichinger L."/>
            <person name="Gallinger C."/>
            <person name="Pawlowski J."/>
            <person name="Sierra R."/>
            <person name="Euteneuer U."/>
            <person name="Pillet L."/>
            <person name="Moustafa A."/>
            <person name="Platzer M."/>
            <person name="Groth M."/>
            <person name="Szafranski K."/>
            <person name="Schliwa M."/>
        </authorList>
    </citation>
    <scope>NUCLEOTIDE SEQUENCE [LARGE SCALE GENOMIC DNA]</scope>
</reference>
<dbReference type="EMBL" id="ASPP01012480">
    <property type="protein sequence ID" value="ETO20571.1"/>
    <property type="molecule type" value="Genomic_DNA"/>
</dbReference>